<dbReference type="SUPFAM" id="SSF56672">
    <property type="entry name" value="DNA/RNA polymerases"/>
    <property type="match status" value="1"/>
</dbReference>
<evidence type="ECO:0000313" key="2">
    <source>
        <dbReference type="EMBL" id="CDJ59152.1"/>
    </source>
</evidence>
<dbReference type="EMBL" id="HG720131">
    <property type="protein sequence ID" value="CDJ59152.1"/>
    <property type="molecule type" value="Genomic_DNA"/>
</dbReference>
<dbReference type="PANTHER" id="PTHR24559:SF444">
    <property type="entry name" value="REVERSE TRANSCRIPTASE DOMAIN-CONTAINING PROTEIN"/>
    <property type="match status" value="1"/>
</dbReference>
<feature type="compositionally biased region" description="Basic and acidic residues" evidence="1">
    <location>
        <begin position="227"/>
        <end position="251"/>
    </location>
</feature>
<dbReference type="InterPro" id="IPR043502">
    <property type="entry name" value="DNA/RNA_pol_sf"/>
</dbReference>
<feature type="compositionally biased region" description="Polar residues" evidence="1">
    <location>
        <begin position="252"/>
        <end position="264"/>
    </location>
</feature>
<dbReference type="OrthoDB" id="2013610at2759"/>
<dbReference type="RefSeq" id="XP_013335800.1">
    <property type="nucleotide sequence ID" value="XM_013480346.1"/>
</dbReference>
<organism evidence="2 3">
    <name type="scientific">Eimeria maxima</name>
    <name type="common">Coccidian parasite</name>
    <dbReference type="NCBI Taxonomy" id="5804"/>
    <lineage>
        <taxon>Eukaryota</taxon>
        <taxon>Sar</taxon>
        <taxon>Alveolata</taxon>
        <taxon>Apicomplexa</taxon>
        <taxon>Conoidasida</taxon>
        <taxon>Coccidia</taxon>
        <taxon>Eucoccidiorida</taxon>
        <taxon>Eimeriorina</taxon>
        <taxon>Eimeriidae</taxon>
        <taxon>Eimeria</taxon>
    </lineage>
</organism>
<evidence type="ECO:0000256" key="1">
    <source>
        <dbReference type="SAM" id="MobiDB-lite"/>
    </source>
</evidence>
<feature type="region of interest" description="Disordered" evidence="1">
    <location>
        <begin position="204"/>
        <end position="264"/>
    </location>
</feature>
<accession>U6M4L4</accession>
<dbReference type="GeneID" id="25336006"/>
<protein>
    <recommendedName>
        <fullName evidence="4">Reverse transcriptase domain-containing protein</fullName>
    </recommendedName>
</protein>
<reference evidence="2" key="2">
    <citation type="submission" date="2013-10" db="EMBL/GenBank/DDBJ databases">
        <authorList>
            <person name="Aslett M."/>
        </authorList>
    </citation>
    <scope>NUCLEOTIDE SEQUENCE [LARGE SCALE GENOMIC DNA]</scope>
    <source>
        <strain evidence="2">Weybridge</strain>
    </source>
</reference>
<dbReference type="VEuPathDB" id="ToxoDB:EMWEY_00020200"/>
<keyword evidence="3" id="KW-1185">Reference proteome</keyword>
<name>U6M4L4_EIMMA</name>
<reference evidence="2" key="1">
    <citation type="submission" date="2013-10" db="EMBL/GenBank/DDBJ databases">
        <title>Genomic analysis of the causative agents of coccidiosis in chickens.</title>
        <authorList>
            <person name="Reid A.J."/>
            <person name="Blake D."/>
            <person name="Billington K."/>
            <person name="Browne H."/>
            <person name="Dunn M."/>
            <person name="Hung S."/>
            <person name="Kawahara F."/>
            <person name="Miranda-Saavedra D."/>
            <person name="Mourier T."/>
            <person name="Nagra H."/>
            <person name="Otto T.D."/>
            <person name="Rawlings N."/>
            <person name="Sanchez A."/>
            <person name="Sanders M."/>
            <person name="Subramaniam C."/>
            <person name="Tay Y."/>
            <person name="Dear P."/>
            <person name="Doerig C."/>
            <person name="Gruber A."/>
            <person name="Parkinson J."/>
            <person name="Shirley M."/>
            <person name="Wan K.L."/>
            <person name="Berriman M."/>
            <person name="Tomley F."/>
            <person name="Pain A."/>
        </authorList>
    </citation>
    <scope>NUCLEOTIDE SEQUENCE [LARGE SCALE GENOMIC DNA]</scope>
    <source>
        <strain evidence="2">Weybridge</strain>
    </source>
</reference>
<dbReference type="PANTHER" id="PTHR24559">
    <property type="entry name" value="TRANSPOSON TY3-I GAG-POL POLYPROTEIN"/>
    <property type="match status" value="1"/>
</dbReference>
<dbReference type="Proteomes" id="UP000030763">
    <property type="component" value="Unassembled WGS sequence"/>
</dbReference>
<dbReference type="InterPro" id="IPR043128">
    <property type="entry name" value="Rev_trsase/Diguanyl_cyclase"/>
</dbReference>
<evidence type="ECO:0008006" key="4">
    <source>
        <dbReference type="Google" id="ProtNLM"/>
    </source>
</evidence>
<dbReference type="InterPro" id="IPR053134">
    <property type="entry name" value="RNA-dir_DNA_polymerase"/>
</dbReference>
<gene>
    <name evidence="2" type="ORF">EMWEY_00020200</name>
</gene>
<dbReference type="Gene3D" id="3.30.70.270">
    <property type="match status" value="1"/>
</dbReference>
<evidence type="ECO:0000313" key="3">
    <source>
        <dbReference type="Proteomes" id="UP000030763"/>
    </source>
</evidence>
<sequence>MKTIPRGPQPPLSIYNSMVDGLRSVRGNSSRENGASATFQANTNAYVQPLLGQGVIAYLDDILFYTPDVPTHVDLLRKVLDILLEQQFYPKFSKCKFAKQELTYLEYTFSAEGIKPATDKLSAIRVPDTSKPFELYTDASGLETPKDCLGYRRSSPGAAQGTWEADAFQCNYPTLLVAPIPPAFEQLLLQPQQNDQQPQYELQQVSREERHRGCDNQQQQHNSPPHRRQDGHYQRHDDQRLAQHDDQRLAQHNDQCYQQGGHQQ</sequence>
<dbReference type="AlphaFoldDB" id="U6M4L4"/>
<proteinExistence type="predicted"/>